<comment type="catalytic activity">
    <reaction evidence="1">
        <text>GMP + diphosphate = guanine + 5-phospho-alpha-D-ribose 1-diphosphate</text>
        <dbReference type="Rhea" id="RHEA:25424"/>
        <dbReference type="ChEBI" id="CHEBI:16235"/>
        <dbReference type="ChEBI" id="CHEBI:33019"/>
        <dbReference type="ChEBI" id="CHEBI:58017"/>
        <dbReference type="ChEBI" id="CHEBI:58115"/>
        <dbReference type="EC" id="2.4.2.8"/>
    </reaction>
    <physiologicalReaction direction="right-to-left" evidence="1">
        <dbReference type="Rhea" id="RHEA:25426"/>
    </physiologicalReaction>
</comment>
<comment type="caution">
    <text evidence="4">The sequence shown here is derived from an EMBL/GenBank/DDBJ whole genome shotgun (WGS) entry which is preliminary data.</text>
</comment>
<accession>A0A7C2SAW7</accession>
<comment type="catalytic activity">
    <reaction evidence="2">
        <text>IMP + diphosphate = hypoxanthine + 5-phospho-alpha-D-ribose 1-diphosphate</text>
        <dbReference type="Rhea" id="RHEA:17973"/>
        <dbReference type="ChEBI" id="CHEBI:17368"/>
        <dbReference type="ChEBI" id="CHEBI:33019"/>
        <dbReference type="ChEBI" id="CHEBI:58017"/>
        <dbReference type="ChEBI" id="CHEBI:58053"/>
        <dbReference type="EC" id="2.4.2.8"/>
    </reaction>
    <physiologicalReaction direction="right-to-left" evidence="2">
        <dbReference type="Rhea" id="RHEA:17975"/>
    </physiologicalReaction>
</comment>
<dbReference type="GO" id="GO:0032263">
    <property type="term" value="P:GMP salvage"/>
    <property type="evidence" value="ECO:0007669"/>
    <property type="project" value="TreeGrafter"/>
</dbReference>
<reference evidence="4" key="1">
    <citation type="journal article" date="2020" name="mSystems">
        <title>Genome- and Community-Level Interaction Insights into Carbon Utilization and Element Cycling Functions of Hydrothermarchaeota in Hydrothermal Sediment.</title>
        <authorList>
            <person name="Zhou Z."/>
            <person name="Liu Y."/>
            <person name="Xu W."/>
            <person name="Pan J."/>
            <person name="Luo Z.H."/>
            <person name="Li M."/>
        </authorList>
    </citation>
    <scope>NUCLEOTIDE SEQUENCE [LARGE SCALE GENOMIC DNA]</scope>
    <source>
        <strain evidence="4">SpSt-299</strain>
    </source>
</reference>
<feature type="domain" description="Phosphoribosyltransferase" evidence="3">
    <location>
        <begin position="11"/>
        <end position="141"/>
    </location>
</feature>
<proteinExistence type="predicted"/>
<dbReference type="Gene3D" id="3.40.50.2020">
    <property type="match status" value="1"/>
</dbReference>
<evidence type="ECO:0000313" key="4">
    <source>
        <dbReference type="EMBL" id="HET47336.1"/>
    </source>
</evidence>
<dbReference type="Pfam" id="PF00156">
    <property type="entry name" value="Pribosyltran"/>
    <property type="match status" value="1"/>
</dbReference>
<evidence type="ECO:0000256" key="1">
    <source>
        <dbReference type="ARBA" id="ARBA00048811"/>
    </source>
</evidence>
<dbReference type="GO" id="GO:0032264">
    <property type="term" value="P:IMP salvage"/>
    <property type="evidence" value="ECO:0007669"/>
    <property type="project" value="TreeGrafter"/>
</dbReference>
<dbReference type="GO" id="GO:0004422">
    <property type="term" value="F:hypoxanthine phosphoribosyltransferase activity"/>
    <property type="evidence" value="ECO:0007669"/>
    <property type="project" value="TreeGrafter"/>
</dbReference>
<dbReference type="InterPro" id="IPR000836">
    <property type="entry name" value="PRTase_dom"/>
</dbReference>
<gene>
    <name evidence="4" type="ORF">ENQ31_04150</name>
</gene>
<dbReference type="AlphaFoldDB" id="A0A7C2SAW7"/>
<organism evidence="4">
    <name type="scientific">Thermoanaerobaculum aquaticum</name>
    <dbReference type="NCBI Taxonomy" id="1312852"/>
    <lineage>
        <taxon>Bacteria</taxon>
        <taxon>Pseudomonadati</taxon>
        <taxon>Acidobacteriota</taxon>
        <taxon>Thermoanaerobaculia</taxon>
        <taxon>Thermoanaerobaculales</taxon>
        <taxon>Thermoanaerobaculaceae</taxon>
        <taxon>Thermoanaerobaculum</taxon>
    </lineage>
</organism>
<dbReference type="GO" id="GO:0006178">
    <property type="term" value="P:guanine salvage"/>
    <property type="evidence" value="ECO:0007669"/>
    <property type="project" value="TreeGrafter"/>
</dbReference>
<dbReference type="PANTHER" id="PTHR43340:SF1">
    <property type="entry name" value="HYPOXANTHINE PHOSPHORIBOSYLTRANSFERASE"/>
    <property type="match status" value="1"/>
</dbReference>
<keyword evidence="4" id="KW-0808">Transferase</keyword>
<dbReference type="GO" id="GO:0046100">
    <property type="term" value="P:hypoxanthine metabolic process"/>
    <property type="evidence" value="ECO:0007669"/>
    <property type="project" value="TreeGrafter"/>
</dbReference>
<dbReference type="GO" id="GO:0005829">
    <property type="term" value="C:cytosol"/>
    <property type="evidence" value="ECO:0007669"/>
    <property type="project" value="TreeGrafter"/>
</dbReference>
<protein>
    <submittedName>
        <fullName evidence="4">Hypoxanthine phosphoribosyltransferase</fullName>
    </submittedName>
</protein>
<dbReference type="GO" id="GO:0000287">
    <property type="term" value="F:magnesium ion binding"/>
    <property type="evidence" value="ECO:0007669"/>
    <property type="project" value="TreeGrafter"/>
</dbReference>
<evidence type="ECO:0000259" key="3">
    <source>
        <dbReference type="Pfam" id="PF00156"/>
    </source>
</evidence>
<dbReference type="InterPro" id="IPR029057">
    <property type="entry name" value="PRTase-like"/>
</dbReference>
<keyword evidence="4" id="KW-0328">Glycosyltransferase</keyword>
<dbReference type="SUPFAM" id="SSF53271">
    <property type="entry name" value="PRTase-like"/>
    <property type="match status" value="1"/>
</dbReference>
<evidence type="ECO:0000256" key="2">
    <source>
        <dbReference type="ARBA" id="ARBA00049402"/>
    </source>
</evidence>
<dbReference type="InterPro" id="IPR050408">
    <property type="entry name" value="HGPRT"/>
</dbReference>
<name>A0A7C2SAW7_9BACT</name>
<dbReference type="EMBL" id="DSMR01000300">
    <property type="protein sequence ID" value="HET47336.1"/>
    <property type="molecule type" value="Genomic_DNA"/>
</dbReference>
<sequence>MGTPREIVPPEAIAERVKALGRKIAEDYAGKDLVLVGILKGATFFLADLLRAIPMSVRYELVNVTKSGGGHYEVIELAFATRIHITGAHTLILKDICHSGVTENYLLTHLAQQQPASLEVVAMVNKPELRRVALEPKYVLLDHVPDGRLVGYGMEHEGKWGNLPGIYLLGES</sequence>
<dbReference type="PANTHER" id="PTHR43340">
    <property type="entry name" value="HYPOXANTHINE-GUANINE PHOSPHORIBOSYLTRANSFERASE"/>
    <property type="match status" value="1"/>
</dbReference>